<evidence type="ECO:0000313" key="6">
    <source>
        <dbReference type="Proteomes" id="UP000265566"/>
    </source>
</evidence>
<accession>A0A396IR49</accession>
<keyword evidence="4" id="KW-0812">Transmembrane</keyword>
<evidence type="ECO:0000313" key="5">
    <source>
        <dbReference type="EMBL" id="RHN67138.1"/>
    </source>
</evidence>
<dbReference type="Pfam" id="PF04885">
    <property type="entry name" value="Stig1"/>
    <property type="match status" value="1"/>
</dbReference>
<dbReference type="PANTHER" id="PTHR33227">
    <property type="entry name" value="STIGMA-SPECIFIC STIG1-LIKE PROTEIN 3"/>
    <property type="match status" value="1"/>
</dbReference>
<comment type="similarity">
    <text evidence="1">Belongs to the STIG1 family.</text>
</comment>
<name>A0A396IR49_MEDTR</name>
<keyword evidence="4" id="KW-0472">Membrane</keyword>
<sequence length="180" mass="20344">MNIIQVHGLAFVTYLMLVLIYIEGNSMPNANLSQNVTSVSSSNSPWLKSAMKLRPLGCRGRPWMCSRGEFPPRSMCCRNRCVNVTSDRNNCGLCGIRCPFNWKCCRGLCRDINLSIFNCGKCGHRCPLDELCFFGMCGYGMGSSPFLVKPSKRMRPKPPQIPWIPSYHYPPPPIDPKEEF</sequence>
<keyword evidence="2" id="KW-0732">Signal</keyword>
<comment type="caution">
    <text evidence="5">The sequence shown here is derived from an EMBL/GenBank/DDBJ whole genome shotgun (WGS) entry which is preliminary data.</text>
</comment>
<proteinExistence type="inferred from homology"/>
<dbReference type="Proteomes" id="UP000265566">
    <property type="component" value="Chromosome 3"/>
</dbReference>
<evidence type="ECO:0000256" key="2">
    <source>
        <dbReference type="ARBA" id="ARBA00022729"/>
    </source>
</evidence>
<dbReference type="Gramene" id="rna15287">
    <property type="protein sequence ID" value="RHN67138.1"/>
    <property type="gene ID" value="gene15287"/>
</dbReference>
<dbReference type="EMBL" id="PSQE01000003">
    <property type="protein sequence ID" value="RHN67138.1"/>
    <property type="molecule type" value="Genomic_DNA"/>
</dbReference>
<gene>
    <name evidence="5" type="ORF">MtrunA17_Chr3g0099491</name>
</gene>
<dbReference type="InterPro" id="IPR006969">
    <property type="entry name" value="Stig-like"/>
</dbReference>
<dbReference type="AlphaFoldDB" id="A0A396IR49"/>
<feature type="transmembrane region" description="Helical" evidence="4">
    <location>
        <begin position="6"/>
        <end position="22"/>
    </location>
</feature>
<keyword evidence="4" id="KW-1133">Transmembrane helix</keyword>
<protein>
    <submittedName>
        <fullName evidence="5">Putative stigma-specific protein Stig1</fullName>
    </submittedName>
</protein>
<reference evidence="6" key="1">
    <citation type="journal article" date="2018" name="Nat. Plants">
        <title>Whole-genome landscape of Medicago truncatula symbiotic genes.</title>
        <authorList>
            <person name="Pecrix Y."/>
            <person name="Staton S.E."/>
            <person name="Sallet E."/>
            <person name="Lelandais-Briere C."/>
            <person name="Moreau S."/>
            <person name="Carrere S."/>
            <person name="Blein T."/>
            <person name="Jardinaud M.F."/>
            <person name="Latrasse D."/>
            <person name="Zouine M."/>
            <person name="Zahm M."/>
            <person name="Kreplak J."/>
            <person name="Mayjonade B."/>
            <person name="Satge C."/>
            <person name="Perez M."/>
            <person name="Cauet S."/>
            <person name="Marande W."/>
            <person name="Chantry-Darmon C."/>
            <person name="Lopez-Roques C."/>
            <person name="Bouchez O."/>
            <person name="Berard A."/>
            <person name="Debelle F."/>
            <person name="Munos S."/>
            <person name="Bendahmane A."/>
            <person name="Berges H."/>
            <person name="Niebel A."/>
            <person name="Buitink J."/>
            <person name="Frugier F."/>
            <person name="Benhamed M."/>
            <person name="Crespi M."/>
            <person name="Gouzy J."/>
            <person name="Gamas P."/>
        </authorList>
    </citation>
    <scope>NUCLEOTIDE SEQUENCE [LARGE SCALE GENOMIC DNA]</scope>
    <source>
        <strain evidence="6">cv. Jemalong A17</strain>
    </source>
</reference>
<feature type="compositionally biased region" description="Pro residues" evidence="3">
    <location>
        <begin position="158"/>
        <end position="174"/>
    </location>
</feature>
<dbReference type="PANTHER" id="PTHR33227:SF48">
    <property type="entry name" value="STIGMA-SPECIFIC STIG1-LIKE PROTEIN 4"/>
    <property type="match status" value="1"/>
</dbReference>
<feature type="region of interest" description="Disordered" evidence="3">
    <location>
        <begin position="158"/>
        <end position="180"/>
    </location>
</feature>
<evidence type="ECO:0000256" key="1">
    <source>
        <dbReference type="ARBA" id="ARBA00006010"/>
    </source>
</evidence>
<organism evidence="5 6">
    <name type="scientific">Medicago truncatula</name>
    <name type="common">Barrel medic</name>
    <name type="synonym">Medicago tribuloides</name>
    <dbReference type="NCBI Taxonomy" id="3880"/>
    <lineage>
        <taxon>Eukaryota</taxon>
        <taxon>Viridiplantae</taxon>
        <taxon>Streptophyta</taxon>
        <taxon>Embryophyta</taxon>
        <taxon>Tracheophyta</taxon>
        <taxon>Spermatophyta</taxon>
        <taxon>Magnoliopsida</taxon>
        <taxon>eudicotyledons</taxon>
        <taxon>Gunneridae</taxon>
        <taxon>Pentapetalae</taxon>
        <taxon>rosids</taxon>
        <taxon>fabids</taxon>
        <taxon>Fabales</taxon>
        <taxon>Fabaceae</taxon>
        <taxon>Papilionoideae</taxon>
        <taxon>50 kb inversion clade</taxon>
        <taxon>NPAAA clade</taxon>
        <taxon>Hologalegina</taxon>
        <taxon>IRL clade</taxon>
        <taxon>Trifolieae</taxon>
        <taxon>Medicago</taxon>
    </lineage>
</organism>
<evidence type="ECO:0000256" key="3">
    <source>
        <dbReference type="SAM" id="MobiDB-lite"/>
    </source>
</evidence>
<evidence type="ECO:0000256" key="4">
    <source>
        <dbReference type="SAM" id="Phobius"/>
    </source>
</evidence>